<dbReference type="AlphaFoldDB" id="A0A1Y6F1X1"/>
<keyword evidence="3" id="KW-1185">Reference proteome</keyword>
<gene>
    <name evidence="2" type="ORF">SAMN06297468_1170</name>
</gene>
<evidence type="ECO:0000313" key="2">
    <source>
        <dbReference type="EMBL" id="SMQ68898.1"/>
    </source>
</evidence>
<sequence length="108" mass="12176">MSRRLGLAFLFGGAVLILGCSDQPKLWKRSEIETIAEDFADASTIGGALEASYQARISRLEEENQALRAQLAQQQREIDRLFENDEAIRQNFNYLGRHHGIAPMPKSE</sequence>
<dbReference type="PROSITE" id="PS51257">
    <property type="entry name" value="PROKAR_LIPOPROTEIN"/>
    <property type="match status" value="1"/>
</dbReference>
<organism evidence="2 3">
    <name type="scientific">Altererythrobacter xiamenensis</name>
    <dbReference type="NCBI Taxonomy" id="1316679"/>
    <lineage>
        <taxon>Bacteria</taxon>
        <taxon>Pseudomonadati</taxon>
        <taxon>Pseudomonadota</taxon>
        <taxon>Alphaproteobacteria</taxon>
        <taxon>Sphingomonadales</taxon>
        <taxon>Erythrobacteraceae</taxon>
        <taxon>Altererythrobacter</taxon>
    </lineage>
</organism>
<dbReference type="RefSeq" id="WP_143255973.1">
    <property type="nucleotide sequence ID" value="NZ_FXWG01000002.1"/>
</dbReference>
<dbReference type="EMBL" id="FXWG01000002">
    <property type="protein sequence ID" value="SMQ68898.1"/>
    <property type="molecule type" value="Genomic_DNA"/>
</dbReference>
<accession>A0A1Y6F1X1</accession>
<name>A0A1Y6F1X1_9SPHN</name>
<reference evidence="3" key="1">
    <citation type="submission" date="2017-04" db="EMBL/GenBank/DDBJ databases">
        <authorList>
            <person name="Varghese N."/>
            <person name="Submissions S."/>
        </authorList>
    </citation>
    <scope>NUCLEOTIDE SEQUENCE [LARGE SCALE GENOMIC DNA]</scope>
</reference>
<keyword evidence="1" id="KW-0175">Coiled coil</keyword>
<evidence type="ECO:0000313" key="3">
    <source>
        <dbReference type="Proteomes" id="UP000194420"/>
    </source>
</evidence>
<proteinExistence type="predicted"/>
<feature type="coiled-coil region" evidence="1">
    <location>
        <begin position="50"/>
        <end position="91"/>
    </location>
</feature>
<dbReference type="Proteomes" id="UP000194420">
    <property type="component" value="Unassembled WGS sequence"/>
</dbReference>
<protein>
    <submittedName>
        <fullName evidence="2">Uncharacterized protein</fullName>
    </submittedName>
</protein>
<evidence type="ECO:0000256" key="1">
    <source>
        <dbReference type="SAM" id="Coils"/>
    </source>
</evidence>